<dbReference type="EMBL" id="BJZU01000126">
    <property type="protein sequence ID" value="GEP06847.1"/>
    <property type="molecule type" value="Genomic_DNA"/>
</dbReference>
<evidence type="ECO:0000256" key="1">
    <source>
        <dbReference type="SAM" id="Coils"/>
    </source>
</evidence>
<dbReference type="Proteomes" id="UP001156856">
    <property type="component" value="Unassembled WGS sequence"/>
</dbReference>
<reference evidence="3 5" key="3">
    <citation type="submission" date="2019-07" db="EMBL/GenBank/DDBJ databases">
        <title>Whole genome shotgun sequence of Methylobacterium oxalidis NBRC 107715.</title>
        <authorList>
            <person name="Hosoyama A."/>
            <person name="Uohara A."/>
            <person name="Ohji S."/>
            <person name="Ichikawa N."/>
        </authorList>
    </citation>
    <scope>NUCLEOTIDE SEQUENCE [LARGE SCALE GENOMIC DNA]</scope>
    <source>
        <strain evidence="3 5">NBRC 107715</strain>
    </source>
</reference>
<sequence>MVTADDELALVRPTVVEAVQALRDRGLSQMRAYQRLGGMVGKSPTWVRGIVGRDPNIGVRLRDALNIRAAYDQLCARVEAAAEKVEAENNQLREAIDVALSARATPVPSPVEATQPQAAAPRSAGRAPTQALRRARAGAPVPADQPSLGVNDLPLWRAIEGE</sequence>
<comment type="caution">
    <text evidence="3">The sequence shown here is derived from an EMBL/GenBank/DDBJ whole genome shotgun (WGS) entry which is preliminary data.</text>
</comment>
<evidence type="ECO:0000313" key="3">
    <source>
        <dbReference type="EMBL" id="GEP06847.1"/>
    </source>
</evidence>
<reference evidence="4" key="4">
    <citation type="submission" date="2023-01" db="EMBL/GenBank/DDBJ databases">
        <title>Draft genome sequence of Methylobacterium oxalidis strain NBRC 107715.</title>
        <authorList>
            <person name="Sun Q."/>
            <person name="Mori K."/>
        </authorList>
    </citation>
    <scope>NUCLEOTIDE SEQUENCE</scope>
    <source>
        <strain evidence="4">NBRC 107715</strain>
    </source>
</reference>
<reference evidence="4" key="1">
    <citation type="journal article" date="2014" name="Int. J. Syst. Evol. Microbiol.">
        <title>Complete genome of a new Firmicutes species belonging to the dominant human colonic microbiota ('Ruminococcus bicirculans') reveals two chromosomes and a selective capacity to utilize plant glucans.</title>
        <authorList>
            <consortium name="NISC Comparative Sequencing Program"/>
            <person name="Wegmann U."/>
            <person name="Louis P."/>
            <person name="Goesmann A."/>
            <person name="Henrissat B."/>
            <person name="Duncan S.H."/>
            <person name="Flint H.J."/>
        </authorList>
    </citation>
    <scope>NUCLEOTIDE SEQUENCE</scope>
    <source>
        <strain evidence="4">NBRC 107715</strain>
    </source>
</reference>
<accession>A0A512JA63</accession>
<keyword evidence="1" id="KW-0175">Coiled coil</keyword>
<evidence type="ECO:0000313" key="4">
    <source>
        <dbReference type="EMBL" id="GLS67565.1"/>
    </source>
</evidence>
<evidence type="ECO:0000313" key="6">
    <source>
        <dbReference type="Proteomes" id="UP001156856"/>
    </source>
</evidence>
<gene>
    <name evidence="4" type="ORF">GCM10007888_59490</name>
    <name evidence="3" type="ORF">MOX02_48850</name>
</gene>
<organism evidence="3 5">
    <name type="scientific">Methylobacterium oxalidis</name>
    <dbReference type="NCBI Taxonomy" id="944322"/>
    <lineage>
        <taxon>Bacteria</taxon>
        <taxon>Pseudomonadati</taxon>
        <taxon>Pseudomonadota</taxon>
        <taxon>Alphaproteobacteria</taxon>
        <taxon>Hyphomicrobiales</taxon>
        <taxon>Methylobacteriaceae</taxon>
        <taxon>Methylobacterium</taxon>
    </lineage>
</organism>
<feature type="region of interest" description="Disordered" evidence="2">
    <location>
        <begin position="107"/>
        <end position="150"/>
    </location>
</feature>
<dbReference type="EMBL" id="BSPK01000114">
    <property type="protein sequence ID" value="GLS67565.1"/>
    <property type="molecule type" value="Genomic_DNA"/>
</dbReference>
<reference evidence="6" key="2">
    <citation type="journal article" date="2019" name="Int. J. Syst. Evol. Microbiol.">
        <title>The Global Catalogue of Microorganisms (GCM) 10K type strain sequencing project: providing services to taxonomists for standard genome sequencing and annotation.</title>
        <authorList>
            <consortium name="The Broad Institute Genomics Platform"/>
            <consortium name="The Broad Institute Genome Sequencing Center for Infectious Disease"/>
            <person name="Wu L."/>
            <person name="Ma J."/>
        </authorList>
    </citation>
    <scope>NUCLEOTIDE SEQUENCE [LARGE SCALE GENOMIC DNA]</scope>
    <source>
        <strain evidence="6">NBRC 107715</strain>
    </source>
</reference>
<dbReference type="Proteomes" id="UP000321960">
    <property type="component" value="Unassembled WGS sequence"/>
</dbReference>
<name>A0A512JA63_9HYPH</name>
<keyword evidence="6" id="KW-1185">Reference proteome</keyword>
<feature type="coiled-coil region" evidence="1">
    <location>
        <begin position="68"/>
        <end position="102"/>
    </location>
</feature>
<evidence type="ECO:0000256" key="2">
    <source>
        <dbReference type="SAM" id="MobiDB-lite"/>
    </source>
</evidence>
<protein>
    <submittedName>
        <fullName evidence="3">Uncharacterized protein</fullName>
    </submittedName>
</protein>
<dbReference type="AlphaFoldDB" id="A0A512JA63"/>
<proteinExistence type="predicted"/>
<evidence type="ECO:0000313" key="5">
    <source>
        <dbReference type="Proteomes" id="UP000321960"/>
    </source>
</evidence>